<comment type="caution">
    <text evidence="3">The sequence shown here is derived from an EMBL/GenBank/DDBJ whole genome shotgun (WGS) entry which is preliminary data.</text>
</comment>
<dbReference type="Gene3D" id="3.40.190.10">
    <property type="entry name" value="Periplasmic binding protein-like II"/>
    <property type="match status" value="2"/>
</dbReference>
<proteinExistence type="predicted"/>
<evidence type="ECO:0000259" key="2">
    <source>
        <dbReference type="Pfam" id="PF12849"/>
    </source>
</evidence>
<keyword evidence="1" id="KW-0732">Signal</keyword>
<organism evidence="3 4">
    <name type="scientific">Plastoroseomonas hellenica</name>
    <dbReference type="NCBI Taxonomy" id="2687306"/>
    <lineage>
        <taxon>Bacteria</taxon>
        <taxon>Pseudomonadati</taxon>
        <taxon>Pseudomonadota</taxon>
        <taxon>Alphaproteobacteria</taxon>
        <taxon>Acetobacterales</taxon>
        <taxon>Acetobacteraceae</taxon>
        <taxon>Plastoroseomonas</taxon>
    </lineage>
</organism>
<evidence type="ECO:0000313" key="4">
    <source>
        <dbReference type="Proteomes" id="UP001196870"/>
    </source>
</evidence>
<protein>
    <submittedName>
        <fullName evidence="3">ABC transporter substrate-binding protein</fullName>
    </submittedName>
</protein>
<dbReference type="InterPro" id="IPR024370">
    <property type="entry name" value="PBP_domain"/>
</dbReference>
<dbReference type="EMBL" id="JAAGBB010000015">
    <property type="protein sequence ID" value="MBR0665492.1"/>
    <property type="molecule type" value="Genomic_DNA"/>
</dbReference>
<evidence type="ECO:0000313" key="3">
    <source>
        <dbReference type="EMBL" id="MBR0665492.1"/>
    </source>
</evidence>
<name>A0ABS5EYW3_9PROT</name>
<dbReference type="PANTHER" id="PTHR30570:SF1">
    <property type="entry name" value="PHOSPHATE-BINDING PROTEIN PSTS"/>
    <property type="match status" value="1"/>
</dbReference>
<reference evidence="4" key="1">
    <citation type="journal article" date="2021" name="Syst. Appl. Microbiol.">
        <title>Roseomonas hellenica sp. nov., isolated from roots of wild-growing Alkanna tinctoria.</title>
        <authorList>
            <person name="Rat A."/>
            <person name="Naranjo H.D."/>
            <person name="Lebbe L."/>
            <person name="Cnockaert M."/>
            <person name="Krigas N."/>
            <person name="Grigoriadou K."/>
            <person name="Maloupa E."/>
            <person name="Willems A."/>
        </authorList>
    </citation>
    <scope>NUCLEOTIDE SEQUENCE [LARGE SCALE GENOMIC DNA]</scope>
    <source>
        <strain evidence="4">LMG 31523</strain>
    </source>
</reference>
<evidence type="ECO:0000256" key="1">
    <source>
        <dbReference type="ARBA" id="ARBA00022729"/>
    </source>
</evidence>
<dbReference type="Pfam" id="PF12849">
    <property type="entry name" value="PBP_like_2"/>
    <property type="match status" value="1"/>
</dbReference>
<dbReference type="Proteomes" id="UP001196870">
    <property type="component" value="Unassembled WGS sequence"/>
</dbReference>
<sequence>MASSLPSPQAVQSRHRLARRSVLAGILLGFAALRPVRAAAPIRVGGTGSALGALHLLATAFRDIAPGIEISVLPSLGTSGGLRALQASVIDLAVTARTLTAGERAAGLQEREYARTPLVFATGSDIGRRDLSCDDVAQIYAGEMTEWPDGTPVRLIRRPPTEADWAALGGLSPAMARAIDLAMRRPGLITAASDQDNADAIETVRGSFGLLALGQMLSERRRLVPFALDGIGPDAALAELERWRLVRSLHIVTSSRTPAEARAFADFVSGPAAGAVLAGCGHVPTGEARG</sequence>
<feature type="domain" description="PBP" evidence="2">
    <location>
        <begin position="39"/>
        <end position="268"/>
    </location>
</feature>
<keyword evidence="4" id="KW-1185">Reference proteome</keyword>
<dbReference type="InterPro" id="IPR050811">
    <property type="entry name" value="Phosphate_ABC_transporter"/>
</dbReference>
<dbReference type="SUPFAM" id="SSF53850">
    <property type="entry name" value="Periplasmic binding protein-like II"/>
    <property type="match status" value="1"/>
</dbReference>
<dbReference type="RefSeq" id="WP_211853160.1">
    <property type="nucleotide sequence ID" value="NZ_JAAGBB010000015.1"/>
</dbReference>
<dbReference type="PANTHER" id="PTHR30570">
    <property type="entry name" value="PERIPLASMIC PHOSPHATE BINDING COMPONENT OF PHOSPHATE ABC TRANSPORTER"/>
    <property type="match status" value="1"/>
</dbReference>
<gene>
    <name evidence="3" type="ORF">GXW71_14110</name>
</gene>
<accession>A0ABS5EYW3</accession>